<protein>
    <recommendedName>
        <fullName evidence="3">beta-N-acetylhexosaminidase</fullName>
        <ecNumber evidence="3">3.2.1.52</ecNumber>
    </recommendedName>
</protein>
<evidence type="ECO:0000256" key="2">
    <source>
        <dbReference type="ARBA" id="ARBA00006285"/>
    </source>
</evidence>
<dbReference type="Pfam" id="PF02838">
    <property type="entry name" value="Glyco_hydro_20b"/>
    <property type="match status" value="1"/>
</dbReference>
<organism evidence="8 9">
    <name type="scientific">Salinimicrobium profundisediminis</name>
    <dbReference type="NCBI Taxonomy" id="2994553"/>
    <lineage>
        <taxon>Bacteria</taxon>
        <taxon>Pseudomonadati</taxon>
        <taxon>Bacteroidota</taxon>
        <taxon>Flavobacteriia</taxon>
        <taxon>Flavobacteriales</taxon>
        <taxon>Flavobacteriaceae</taxon>
        <taxon>Salinimicrobium</taxon>
    </lineage>
</organism>
<dbReference type="PRINTS" id="PR00738">
    <property type="entry name" value="GLHYDRLASE20"/>
</dbReference>
<dbReference type="PANTHER" id="PTHR22600">
    <property type="entry name" value="BETA-HEXOSAMINIDASE"/>
    <property type="match status" value="1"/>
</dbReference>
<evidence type="ECO:0000259" key="6">
    <source>
        <dbReference type="Pfam" id="PF00728"/>
    </source>
</evidence>
<dbReference type="PANTHER" id="PTHR22600:SF57">
    <property type="entry name" value="BETA-N-ACETYLHEXOSAMINIDASE"/>
    <property type="match status" value="1"/>
</dbReference>
<dbReference type="AlphaFoldDB" id="A0A9X3I1V5"/>
<evidence type="ECO:0000313" key="9">
    <source>
        <dbReference type="Proteomes" id="UP001148482"/>
    </source>
</evidence>
<dbReference type="InterPro" id="IPR025705">
    <property type="entry name" value="Beta_hexosaminidase_sua/sub"/>
</dbReference>
<sequence>MYNPSPNFHEKLTLIFIVALVHFCALAQHSINIVPAPQQWNPTGSQIHFKAIHVKFPSDINNKEQLLLHRFKLELIDLEIPLVDAPGDSVLNLEFDTAYLNIKAQEDAYQIELGMNTAIKADSYTGLVHATRTLLQLFSQANQNGKLSACTIIDSPQYEKPILMIDMARKFFTVDELKNFIRIMAWVKMNEVHYILVIIPGEVTVYTAWKAKNIPNSQQKMAIIAGKIL</sequence>
<evidence type="ECO:0000256" key="1">
    <source>
        <dbReference type="ARBA" id="ARBA00001231"/>
    </source>
</evidence>
<evidence type="ECO:0000256" key="3">
    <source>
        <dbReference type="ARBA" id="ARBA00012663"/>
    </source>
</evidence>
<feature type="domain" description="Glycoside hydrolase family 20 catalytic" evidence="6">
    <location>
        <begin position="163"/>
        <end position="194"/>
    </location>
</feature>
<keyword evidence="9" id="KW-1185">Reference proteome</keyword>
<evidence type="ECO:0000256" key="5">
    <source>
        <dbReference type="ARBA" id="ARBA00023295"/>
    </source>
</evidence>
<dbReference type="SUPFAM" id="SSF51445">
    <property type="entry name" value="(Trans)glycosidases"/>
    <property type="match status" value="1"/>
</dbReference>
<evidence type="ECO:0000259" key="7">
    <source>
        <dbReference type="Pfam" id="PF02838"/>
    </source>
</evidence>
<evidence type="ECO:0000256" key="4">
    <source>
        <dbReference type="ARBA" id="ARBA00022801"/>
    </source>
</evidence>
<name>A0A9X3I1V5_9FLAO</name>
<keyword evidence="5" id="KW-0326">Glycosidase</keyword>
<comment type="caution">
    <text evidence="8">The sequence shown here is derived from an EMBL/GenBank/DDBJ whole genome shotgun (WGS) entry which is preliminary data.</text>
</comment>
<proteinExistence type="inferred from homology"/>
<dbReference type="Gene3D" id="3.20.20.80">
    <property type="entry name" value="Glycosidases"/>
    <property type="match status" value="1"/>
</dbReference>
<dbReference type="GO" id="GO:0030203">
    <property type="term" value="P:glycosaminoglycan metabolic process"/>
    <property type="evidence" value="ECO:0007669"/>
    <property type="project" value="TreeGrafter"/>
</dbReference>
<dbReference type="GO" id="GO:0016020">
    <property type="term" value="C:membrane"/>
    <property type="evidence" value="ECO:0007669"/>
    <property type="project" value="TreeGrafter"/>
</dbReference>
<accession>A0A9X3I1V5</accession>
<dbReference type="RefSeq" id="WP_266070286.1">
    <property type="nucleotide sequence ID" value="NZ_JAPJDA010000020.1"/>
</dbReference>
<dbReference type="InterPro" id="IPR015883">
    <property type="entry name" value="Glyco_hydro_20_cat"/>
</dbReference>
<dbReference type="InterPro" id="IPR015882">
    <property type="entry name" value="HEX_bac_N"/>
</dbReference>
<comment type="similarity">
    <text evidence="2">Belongs to the glycosyl hydrolase 20 family.</text>
</comment>
<dbReference type="Gene3D" id="3.30.379.10">
    <property type="entry name" value="Chitobiase/beta-hexosaminidase domain 2-like"/>
    <property type="match status" value="1"/>
</dbReference>
<keyword evidence="4" id="KW-0378">Hydrolase</keyword>
<dbReference type="Proteomes" id="UP001148482">
    <property type="component" value="Unassembled WGS sequence"/>
</dbReference>
<reference evidence="8" key="1">
    <citation type="submission" date="2022-11" db="EMBL/GenBank/DDBJ databases">
        <title>Salinimicrobium profundisediminis sp. nov., isolated from deep-sea sediment of the Mariana Trench.</title>
        <authorList>
            <person name="Fu H."/>
        </authorList>
    </citation>
    <scope>NUCLEOTIDE SEQUENCE</scope>
    <source>
        <strain evidence="8">MT39</strain>
    </source>
</reference>
<gene>
    <name evidence="8" type="ORF">OQ279_12585</name>
</gene>
<dbReference type="GO" id="GO:0004563">
    <property type="term" value="F:beta-N-acetylhexosaminidase activity"/>
    <property type="evidence" value="ECO:0007669"/>
    <property type="project" value="UniProtKB-EC"/>
</dbReference>
<dbReference type="Pfam" id="PF00728">
    <property type="entry name" value="Glyco_hydro_20"/>
    <property type="match status" value="1"/>
</dbReference>
<dbReference type="InterPro" id="IPR029018">
    <property type="entry name" value="Hex-like_dom2"/>
</dbReference>
<dbReference type="InterPro" id="IPR017853">
    <property type="entry name" value="GH"/>
</dbReference>
<comment type="catalytic activity">
    <reaction evidence="1">
        <text>Hydrolysis of terminal non-reducing N-acetyl-D-hexosamine residues in N-acetyl-beta-D-hexosaminides.</text>
        <dbReference type="EC" id="3.2.1.52"/>
    </reaction>
</comment>
<dbReference type="GO" id="GO:0005975">
    <property type="term" value="P:carbohydrate metabolic process"/>
    <property type="evidence" value="ECO:0007669"/>
    <property type="project" value="InterPro"/>
</dbReference>
<dbReference type="EC" id="3.2.1.52" evidence="3"/>
<dbReference type="SUPFAM" id="SSF55545">
    <property type="entry name" value="beta-N-acetylhexosaminidase-like domain"/>
    <property type="match status" value="1"/>
</dbReference>
<evidence type="ECO:0000313" key="8">
    <source>
        <dbReference type="EMBL" id="MCX2838984.1"/>
    </source>
</evidence>
<feature type="domain" description="Beta-hexosaminidase bacterial type N-terminal" evidence="7">
    <location>
        <begin position="31"/>
        <end position="154"/>
    </location>
</feature>
<dbReference type="EMBL" id="JAPJDA010000020">
    <property type="protein sequence ID" value="MCX2838984.1"/>
    <property type="molecule type" value="Genomic_DNA"/>
</dbReference>